<dbReference type="Pfam" id="PF13649">
    <property type="entry name" value="Methyltransf_25"/>
    <property type="match status" value="1"/>
</dbReference>
<protein>
    <recommendedName>
        <fullName evidence="1">Methyltransferase domain-containing protein</fullName>
    </recommendedName>
</protein>
<dbReference type="SUPFAM" id="SSF53335">
    <property type="entry name" value="S-adenosyl-L-methionine-dependent methyltransferases"/>
    <property type="match status" value="1"/>
</dbReference>
<reference evidence="2" key="1">
    <citation type="submission" date="2018-06" db="EMBL/GenBank/DDBJ databases">
        <authorList>
            <person name="Zhirakovskaya E."/>
        </authorList>
    </citation>
    <scope>NUCLEOTIDE SEQUENCE</scope>
</reference>
<dbReference type="InterPro" id="IPR041698">
    <property type="entry name" value="Methyltransf_25"/>
</dbReference>
<feature type="domain" description="Methyltransferase" evidence="1">
    <location>
        <begin position="64"/>
        <end position="156"/>
    </location>
</feature>
<evidence type="ECO:0000259" key="1">
    <source>
        <dbReference type="Pfam" id="PF13649"/>
    </source>
</evidence>
<dbReference type="AlphaFoldDB" id="A0A3B1CME2"/>
<dbReference type="EMBL" id="UOGB01000281">
    <property type="protein sequence ID" value="VAX23800.1"/>
    <property type="molecule type" value="Genomic_DNA"/>
</dbReference>
<evidence type="ECO:0000313" key="2">
    <source>
        <dbReference type="EMBL" id="VAX23800.1"/>
    </source>
</evidence>
<accession>A0A3B1CME2</accession>
<gene>
    <name evidence="2" type="ORF">MNBD_NITROSPINAE03-85</name>
</gene>
<dbReference type="InterPro" id="IPR029063">
    <property type="entry name" value="SAM-dependent_MTases_sf"/>
</dbReference>
<sequence>MTDGEKGQFREPQYGVLKELKEKIGLTSLGLMTNQVWHDDPRRLLFLLSRYKFVSKMLSGAYKVLEVGCGDAFGSRVVLQEVNALTVVDFDPIFITDINERMDEKWPLKCFEHDILAGPVVGGFNAAYCLDLIEHIPKEHENTLMKNMVSSIEADGTLIIGTPSSQSQVYASPQSKQGHVNCFTHEQLKNLASRFFHNVFIFSMNDEVVHTGFSPMAHYLFALCSGKIND</sequence>
<organism evidence="2">
    <name type="scientific">hydrothermal vent metagenome</name>
    <dbReference type="NCBI Taxonomy" id="652676"/>
    <lineage>
        <taxon>unclassified sequences</taxon>
        <taxon>metagenomes</taxon>
        <taxon>ecological metagenomes</taxon>
    </lineage>
</organism>
<dbReference type="Gene3D" id="3.40.50.150">
    <property type="entry name" value="Vaccinia Virus protein VP39"/>
    <property type="match status" value="1"/>
</dbReference>
<name>A0A3B1CME2_9ZZZZ</name>
<proteinExistence type="predicted"/>